<evidence type="ECO:0000256" key="1">
    <source>
        <dbReference type="SAM" id="SignalP"/>
    </source>
</evidence>
<name>A0A840UAZ6_9GAMM</name>
<gene>
    <name evidence="3" type="ORF">HNR38_000902</name>
</gene>
<feature type="chain" id="PRO_5032315175" evidence="1">
    <location>
        <begin position="20"/>
        <end position="202"/>
    </location>
</feature>
<proteinExistence type="predicted"/>
<dbReference type="InterPro" id="IPR005586">
    <property type="entry name" value="ABC_trans_aux"/>
</dbReference>
<dbReference type="RefSeq" id="WP_183700217.1">
    <property type="nucleotide sequence ID" value="NZ_JACHFE010000002.1"/>
</dbReference>
<reference evidence="3 4" key="1">
    <citation type="submission" date="2020-08" db="EMBL/GenBank/DDBJ databases">
        <title>Genomic Encyclopedia of Type Strains, Phase IV (KMG-IV): sequencing the most valuable type-strain genomes for metagenomic binning, comparative biology and taxonomic classification.</title>
        <authorList>
            <person name="Goeker M."/>
        </authorList>
    </citation>
    <scope>NUCLEOTIDE SEQUENCE [LARGE SCALE GENOMIC DNA]</scope>
    <source>
        <strain evidence="3 4">DSM 22359</strain>
    </source>
</reference>
<accession>A0A840UAZ6</accession>
<keyword evidence="1" id="KW-0732">Signal</keyword>
<dbReference type="EMBL" id="JACHFE010000002">
    <property type="protein sequence ID" value="MBB5320430.1"/>
    <property type="molecule type" value="Genomic_DNA"/>
</dbReference>
<feature type="domain" description="ABC-type transport auxiliary lipoprotein component" evidence="2">
    <location>
        <begin position="41"/>
        <end position="189"/>
    </location>
</feature>
<dbReference type="Proteomes" id="UP000591735">
    <property type="component" value="Unassembled WGS sequence"/>
</dbReference>
<evidence type="ECO:0000259" key="2">
    <source>
        <dbReference type="Pfam" id="PF03886"/>
    </source>
</evidence>
<dbReference type="Gene3D" id="3.40.50.10610">
    <property type="entry name" value="ABC-type transport auxiliary lipoprotein component"/>
    <property type="match status" value="1"/>
</dbReference>
<organism evidence="3 4">
    <name type="scientific">Marinobacter oulmenensis</name>
    <dbReference type="NCBI Taxonomy" id="643747"/>
    <lineage>
        <taxon>Bacteria</taxon>
        <taxon>Pseudomonadati</taxon>
        <taxon>Pseudomonadota</taxon>
        <taxon>Gammaproteobacteria</taxon>
        <taxon>Pseudomonadales</taxon>
        <taxon>Marinobacteraceae</taxon>
        <taxon>Marinobacter</taxon>
    </lineage>
</organism>
<feature type="signal peptide" evidence="1">
    <location>
        <begin position="1"/>
        <end position="19"/>
    </location>
</feature>
<dbReference type="SUPFAM" id="SSF159594">
    <property type="entry name" value="XCC0632-like"/>
    <property type="match status" value="1"/>
</dbReference>
<keyword evidence="4" id="KW-1185">Reference proteome</keyword>
<evidence type="ECO:0000313" key="4">
    <source>
        <dbReference type="Proteomes" id="UP000591735"/>
    </source>
</evidence>
<evidence type="ECO:0000313" key="3">
    <source>
        <dbReference type="EMBL" id="MBB5320430.1"/>
    </source>
</evidence>
<sequence length="202" mass="21820">MIKPARKLAMALAIASLSACTLLPKSDPPRVVDLTSDAAFPAPEPQRGDTVRVETPLASSPLSGTLVLIKPESYEYQAIPGVRWRDSLPTVVEDFLVQRFRASRGFANVISATSPATATISLVSELDSFHAQRIGPAPTVVVAMHSELMDNRTRETLCVTDQTIEIPASSTAVQSLMPAFSEGAERLARHTLEWAHACLAER</sequence>
<protein>
    <submittedName>
        <fullName evidence="3">Cholesterol transport system auxiliary component</fullName>
    </submittedName>
</protein>
<comment type="caution">
    <text evidence="3">The sequence shown here is derived from an EMBL/GenBank/DDBJ whole genome shotgun (WGS) entry which is preliminary data.</text>
</comment>
<dbReference type="PROSITE" id="PS51257">
    <property type="entry name" value="PROKAR_LIPOPROTEIN"/>
    <property type="match status" value="1"/>
</dbReference>
<dbReference type="AlphaFoldDB" id="A0A840UAZ6"/>
<dbReference type="Pfam" id="PF03886">
    <property type="entry name" value="ABC_trans_aux"/>
    <property type="match status" value="1"/>
</dbReference>